<dbReference type="Proteomes" id="UP000612585">
    <property type="component" value="Unassembled WGS sequence"/>
</dbReference>
<dbReference type="InterPro" id="IPR036390">
    <property type="entry name" value="WH_DNA-bd_sf"/>
</dbReference>
<dbReference type="PANTHER" id="PTHR43537">
    <property type="entry name" value="TRANSCRIPTIONAL REGULATOR, GNTR FAMILY"/>
    <property type="match status" value="1"/>
</dbReference>
<dbReference type="SMART" id="SM00895">
    <property type="entry name" value="FCD"/>
    <property type="match status" value="1"/>
</dbReference>
<feature type="domain" description="HTH gntR-type" evidence="4">
    <location>
        <begin position="14"/>
        <end position="80"/>
    </location>
</feature>
<dbReference type="Pfam" id="PF07729">
    <property type="entry name" value="FCD"/>
    <property type="match status" value="1"/>
</dbReference>
<keyword evidence="2" id="KW-0238">DNA-binding</keyword>
<dbReference type="InterPro" id="IPR000524">
    <property type="entry name" value="Tscrpt_reg_HTH_GntR"/>
</dbReference>
<dbReference type="InterPro" id="IPR011711">
    <property type="entry name" value="GntR_C"/>
</dbReference>
<gene>
    <name evidence="5" type="ORF">Vau01_060810</name>
</gene>
<evidence type="ECO:0000313" key="5">
    <source>
        <dbReference type="EMBL" id="GIJ58565.1"/>
    </source>
</evidence>
<keyword evidence="6" id="KW-1185">Reference proteome</keyword>
<dbReference type="CDD" id="cd07377">
    <property type="entry name" value="WHTH_GntR"/>
    <property type="match status" value="1"/>
</dbReference>
<keyword evidence="3" id="KW-0804">Transcription</keyword>
<dbReference type="PRINTS" id="PR00035">
    <property type="entry name" value="HTHGNTR"/>
</dbReference>
<keyword evidence="1" id="KW-0805">Transcription regulation</keyword>
<evidence type="ECO:0000313" key="6">
    <source>
        <dbReference type="Proteomes" id="UP000612585"/>
    </source>
</evidence>
<dbReference type="EMBL" id="BOPG01000037">
    <property type="protein sequence ID" value="GIJ58565.1"/>
    <property type="molecule type" value="Genomic_DNA"/>
</dbReference>
<dbReference type="SMART" id="SM00345">
    <property type="entry name" value="HTH_GNTR"/>
    <property type="match status" value="1"/>
</dbReference>
<dbReference type="GO" id="GO:0003677">
    <property type="term" value="F:DNA binding"/>
    <property type="evidence" value="ECO:0007669"/>
    <property type="project" value="UniProtKB-KW"/>
</dbReference>
<protein>
    <submittedName>
        <fullName evidence="5">GntR family transcriptional regulator</fullName>
    </submittedName>
</protein>
<dbReference type="Gene3D" id="1.10.10.10">
    <property type="entry name" value="Winged helix-like DNA-binding domain superfamily/Winged helix DNA-binding domain"/>
    <property type="match status" value="1"/>
</dbReference>
<dbReference type="GO" id="GO:0003700">
    <property type="term" value="F:DNA-binding transcription factor activity"/>
    <property type="evidence" value="ECO:0007669"/>
    <property type="project" value="InterPro"/>
</dbReference>
<proteinExistence type="predicted"/>
<sequence length="221" mass="24861">MKGIAVDTSPARRPDAADLQYARLRAEILDGTFPPGATLLETVLSERYGVSRTPMREALTRLAQDGLLVRSTRGFQVRRYSPEDILEIYEARIALETTGAALAASRRTDFDLVRLTHLVDERRAATDRSTFGKLNNRWHEALRAAAHNATITDLLERLDSLLTLYPHRTPFPPSADRSAEEHAEILDAIRARDADGAQALMRDHLKHMRDLRIESLLSEPE</sequence>
<dbReference type="InterPro" id="IPR036388">
    <property type="entry name" value="WH-like_DNA-bd_sf"/>
</dbReference>
<dbReference type="AlphaFoldDB" id="A0A8J3ZBD1"/>
<accession>A0A8J3ZBD1</accession>
<dbReference type="PANTHER" id="PTHR43537:SF45">
    <property type="entry name" value="GNTR FAMILY REGULATORY PROTEIN"/>
    <property type="match status" value="1"/>
</dbReference>
<evidence type="ECO:0000259" key="4">
    <source>
        <dbReference type="PROSITE" id="PS50949"/>
    </source>
</evidence>
<dbReference type="Gene3D" id="1.20.120.530">
    <property type="entry name" value="GntR ligand-binding domain-like"/>
    <property type="match status" value="1"/>
</dbReference>
<name>A0A8J3ZBD1_9ACTN</name>
<organism evidence="5 6">
    <name type="scientific">Virgisporangium aurantiacum</name>
    <dbReference type="NCBI Taxonomy" id="175570"/>
    <lineage>
        <taxon>Bacteria</taxon>
        <taxon>Bacillati</taxon>
        <taxon>Actinomycetota</taxon>
        <taxon>Actinomycetes</taxon>
        <taxon>Micromonosporales</taxon>
        <taxon>Micromonosporaceae</taxon>
        <taxon>Virgisporangium</taxon>
    </lineage>
</organism>
<comment type="caution">
    <text evidence="5">The sequence shown here is derived from an EMBL/GenBank/DDBJ whole genome shotgun (WGS) entry which is preliminary data.</text>
</comment>
<evidence type="ECO:0000256" key="3">
    <source>
        <dbReference type="ARBA" id="ARBA00023163"/>
    </source>
</evidence>
<dbReference type="Pfam" id="PF00392">
    <property type="entry name" value="GntR"/>
    <property type="match status" value="1"/>
</dbReference>
<reference evidence="5" key="1">
    <citation type="submission" date="2021-01" db="EMBL/GenBank/DDBJ databases">
        <title>Whole genome shotgun sequence of Virgisporangium aurantiacum NBRC 16421.</title>
        <authorList>
            <person name="Komaki H."/>
            <person name="Tamura T."/>
        </authorList>
    </citation>
    <scope>NUCLEOTIDE SEQUENCE</scope>
    <source>
        <strain evidence="5">NBRC 16421</strain>
    </source>
</reference>
<dbReference type="SUPFAM" id="SSF48008">
    <property type="entry name" value="GntR ligand-binding domain-like"/>
    <property type="match status" value="1"/>
</dbReference>
<dbReference type="PROSITE" id="PS50949">
    <property type="entry name" value="HTH_GNTR"/>
    <property type="match status" value="1"/>
</dbReference>
<dbReference type="InterPro" id="IPR008920">
    <property type="entry name" value="TF_FadR/GntR_C"/>
</dbReference>
<evidence type="ECO:0000256" key="2">
    <source>
        <dbReference type="ARBA" id="ARBA00023125"/>
    </source>
</evidence>
<dbReference type="SUPFAM" id="SSF46785">
    <property type="entry name" value="Winged helix' DNA-binding domain"/>
    <property type="match status" value="1"/>
</dbReference>
<evidence type="ECO:0000256" key="1">
    <source>
        <dbReference type="ARBA" id="ARBA00023015"/>
    </source>
</evidence>